<dbReference type="Proteomes" id="UP001326199">
    <property type="component" value="Unassembled WGS sequence"/>
</dbReference>
<organism evidence="1 2">
    <name type="scientific">Podospora pseudopauciseta</name>
    <dbReference type="NCBI Taxonomy" id="2093780"/>
    <lineage>
        <taxon>Eukaryota</taxon>
        <taxon>Fungi</taxon>
        <taxon>Dikarya</taxon>
        <taxon>Ascomycota</taxon>
        <taxon>Pezizomycotina</taxon>
        <taxon>Sordariomycetes</taxon>
        <taxon>Sordariomycetidae</taxon>
        <taxon>Sordariales</taxon>
        <taxon>Podosporaceae</taxon>
        <taxon>Podospora</taxon>
    </lineage>
</organism>
<evidence type="ECO:0000313" key="1">
    <source>
        <dbReference type="EMBL" id="KAK4674691.1"/>
    </source>
</evidence>
<dbReference type="EMBL" id="JAFFHB010000001">
    <property type="protein sequence ID" value="KAK4674691.1"/>
    <property type="molecule type" value="Genomic_DNA"/>
</dbReference>
<dbReference type="GeneID" id="87925438"/>
<name>A0ABR0I440_9PEZI</name>
<evidence type="ECO:0000313" key="2">
    <source>
        <dbReference type="Proteomes" id="UP001326199"/>
    </source>
</evidence>
<proteinExistence type="predicted"/>
<sequence>MSSITLDMHPVAWCSADLESGTRTIAICRRLVTRSGVVTHYLTAASCLAPDSLMVRRAASLKETLGFFESWG</sequence>
<comment type="caution">
    <text evidence="1">The sequence shown here is derived from an EMBL/GenBank/DDBJ whole genome shotgun (WGS) entry which is preliminary data.</text>
</comment>
<accession>A0ABR0I440</accession>
<gene>
    <name evidence="1" type="ORF">QC763_0026920</name>
</gene>
<keyword evidence="2" id="KW-1185">Reference proteome</keyword>
<protein>
    <submittedName>
        <fullName evidence="1">Uncharacterized protein</fullName>
    </submittedName>
</protein>
<reference evidence="1 2" key="1">
    <citation type="journal article" date="2023" name="bioRxiv">
        <title>High-quality genome assemblies of four members of thePodospora anserinaspecies complex.</title>
        <authorList>
            <person name="Ament-Velasquez S.L."/>
            <person name="Vogan A.A."/>
            <person name="Wallerman O."/>
            <person name="Hartmann F."/>
            <person name="Gautier V."/>
            <person name="Silar P."/>
            <person name="Giraud T."/>
            <person name="Johannesson H."/>
        </authorList>
    </citation>
    <scope>NUCLEOTIDE SEQUENCE [LARGE SCALE GENOMIC DNA]</scope>
    <source>
        <strain evidence="1 2">CBS 411.78</strain>
    </source>
</reference>
<dbReference type="RefSeq" id="XP_062772013.1">
    <property type="nucleotide sequence ID" value="XM_062905466.1"/>
</dbReference>